<name>A0A6A6W3Z2_9PEZI</name>
<dbReference type="Proteomes" id="UP000799437">
    <property type="component" value="Unassembled WGS sequence"/>
</dbReference>
<gene>
    <name evidence="1" type="ORF">EJ05DRAFT_486397</name>
</gene>
<keyword evidence="2" id="KW-1185">Reference proteome</keyword>
<dbReference type="AlphaFoldDB" id="A0A6A6W3Z2"/>
<dbReference type="GeneID" id="54486579"/>
<proteinExistence type="predicted"/>
<sequence length="234" mass="26731">MTILWCHSGVSEVELRRQCSNFGTYNLNPWRILLYAQYGSLDSEDAESVNDFHDAEDALMEDVLVPKIVITDEEGNQTQSSETPTESPMHAHDPELETAIRLNDSETYPQWPINADSDWAWSDIPDATPPVQMDDMNWRQLRNTRVVLNIMFEVACRRNLLGGVAMLPVDYWQIPEKNRTKLWVIKGKQQMANESDRHKCAVPSEMDPVYGFKNDDGGISAANSLKSTRYVCLY</sequence>
<evidence type="ECO:0000313" key="1">
    <source>
        <dbReference type="EMBL" id="KAF2757333.1"/>
    </source>
</evidence>
<dbReference type="RefSeq" id="XP_033599784.1">
    <property type="nucleotide sequence ID" value="XM_033745525.1"/>
</dbReference>
<organism evidence="1 2">
    <name type="scientific">Pseudovirgaria hyperparasitica</name>
    <dbReference type="NCBI Taxonomy" id="470096"/>
    <lineage>
        <taxon>Eukaryota</taxon>
        <taxon>Fungi</taxon>
        <taxon>Dikarya</taxon>
        <taxon>Ascomycota</taxon>
        <taxon>Pezizomycotina</taxon>
        <taxon>Dothideomycetes</taxon>
        <taxon>Dothideomycetes incertae sedis</taxon>
        <taxon>Acrospermales</taxon>
        <taxon>Acrospermaceae</taxon>
        <taxon>Pseudovirgaria</taxon>
    </lineage>
</organism>
<protein>
    <submittedName>
        <fullName evidence="1">Uncharacterized protein</fullName>
    </submittedName>
</protein>
<accession>A0A6A6W3Z2</accession>
<evidence type="ECO:0000313" key="2">
    <source>
        <dbReference type="Proteomes" id="UP000799437"/>
    </source>
</evidence>
<reference evidence="1" key="1">
    <citation type="journal article" date="2020" name="Stud. Mycol.">
        <title>101 Dothideomycetes genomes: a test case for predicting lifestyles and emergence of pathogens.</title>
        <authorList>
            <person name="Haridas S."/>
            <person name="Albert R."/>
            <person name="Binder M."/>
            <person name="Bloem J."/>
            <person name="Labutti K."/>
            <person name="Salamov A."/>
            <person name="Andreopoulos B."/>
            <person name="Baker S."/>
            <person name="Barry K."/>
            <person name="Bills G."/>
            <person name="Bluhm B."/>
            <person name="Cannon C."/>
            <person name="Castanera R."/>
            <person name="Culley D."/>
            <person name="Daum C."/>
            <person name="Ezra D."/>
            <person name="Gonzalez J."/>
            <person name="Henrissat B."/>
            <person name="Kuo A."/>
            <person name="Liang C."/>
            <person name="Lipzen A."/>
            <person name="Lutzoni F."/>
            <person name="Magnuson J."/>
            <person name="Mondo S."/>
            <person name="Nolan M."/>
            <person name="Ohm R."/>
            <person name="Pangilinan J."/>
            <person name="Park H.-J."/>
            <person name="Ramirez L."/>
            <person name="Alfaro M."/>
            <person name="Sun H."/>
            <person name="Tritt A."/>
            <person name="Yoshinaga Y."/>
            <person name="Zwiers L.-H."/>
            <person name="Turgeon B."/>
            <person name="Goodwin S."/>
            <person name="Spatafora J."/>
            <person name="Crous P."/>
            <person name="Grigoriev I."/>
        </authorList>
    </citation>
    <scope>NUCLEOTIDE SEQUENCE</scope>
    <source>
        <strain evidence="1">CBS 121739</strain>
    </source>
</reference>
<dbReference type="EMBL" id="ML996573">
    <property type="protein sequence ID" value="KAF2757333.1"/>
    <property type="molecule type" value="Genomic_DNA"/>
</dbReference>